<proteinExistence type="predicted"/>
<name>A0A0K2RZK3_9MICC</name>
<dbReference type="PATRIC" id="fig|43675.28.peg.995"/>
<reference evidence="2" key="1">
    <citation type="submission" date="2015-08" db="EMBL/GenBank/DDBJ databases">
        <title>Complete genome sequence of Rothia mucilaginosa strain NUM-Rm6536.</title>
        <authorList>
            <person name="Nambu T."/>
        </authorList>
    </citation>
    <scope>NUCLEOTIDE SEQUENCE [LARGE SCALE GENOMIC DNA]</scope>
    <source>
        <strain evidence="2">NUM-Rm6536</strain>
    </source>
</reference>
<organism evidence="1">
    <name type="scientific">Rothia mucilaginosa</name>
    <dbReference type="NCBI Taxonomy" id="43675"/>
    <lineage>
        <taxon>Bacteria</taxon>
        <taxon>Bacillati</taxon>
        <taxon>Actinomycetota</taxon>
        <taxon>Actinomycetes</taxon>
        <taxon>Micrococcales</taxon>
        <taxon>Micrococcaceae</taxon>
        <taxon>Rothia</taxon>
    </lineage>
</organism>
<dbReference type="EMBL" id="AP014938">
    <property type="protein sequence ID" value="BAS20215.1"/>
    <property type="molecule type" value="Genomic_DNA"/>
</dbReference>
<evidence type="ECO:0000313" key="2">
    <source>
        <dbReference type="Proteomes" id="UP000066203"/>
    </source>
</evidence>
<protein>
    <submittedName>
        <fullName evidence="1">Uncharacterized protein</fullName>
    </submittedName>
</protein>
<accession>A0A0K2RZK3</accession>
<gene>
    <name evidence="1" type="ORF">RM6536_0968</name>
</gene>
<dbReference type="Proteomes" id="UP000066203">
    <property type="component" value="Chromosome"/>
</dbReference>
<sequence length="61" mass="6795">MRAVHGTFFLCRRSIVRAAVRKDVCDDFTAPAARVRSARSPLWITSSSLGRAHCRNAGRVH</sequence>
<dbReference type="AlphaFoldDB" id="A0A0K2RZK3"/>
<evidence type="ECO:0000313" key="1">
    <source>
        <dbReference type="EMBL" id="BAS20215.1"/>
    </source>
</evidence>